<organism evidence="12 13">
    <name type="scientific">Leptolyngbya boryana NIES-2135</name>
    <dbReference type="NCBI Taxonomy" id="1973484"/>
    <lineage>
        <taxon>Bacteria</taxon>
        <taxon>Bacillati</taxon>
        <taxon>Cyanobacteriota</taxon>
        <taxon>Cyanophyceae</taxon>
        <taxon>Leptolyngbyales</taxon>
        <taxon>Leptolyngbyaceae</taxon>
        <taxon>Leptolyngbya group</taxon>
        <taxon>Leptolyngbya</taxon>
    </lineage>
</organism>
<protein>
    <submittedName>
        <fullName evidence="12">Plastocyanin</fullName>
    </submittedName>
</protein>
<name>A0A1Z4JQN2_LEPBY</name>
<dbReference type="InterPro" id="IPR000923">
    <property type="entry name" value="BlueCu_1"/>
</dbReference>
<dbReference type="NCBIfam" id="TIGR02656">
    <property type="entry name" value="cyanin_plasto"/>
    <property type="match status" value="1"/>
</dbReference>
<dbReference type="PROSITE" id="PS00196">
    <property type="entry name" value="COPPER_BLUE"/>
    <property type="match status" value="1"/>
</dbReference>
<dbReference type="PRINTS" id="PR00156">
    <property type="entry name" value="COPPERBLUE"/>
</dbReference>
<dbReference type="Pfam" id="PF00127">
    <property type="entry name" value="Copper-bind"/>
    <property type="match status" value="1"/>
</dbReference>
<gene>
    <name evidence="12" type="ORF">NIES2135_59610</name>
</gene>
<dbReference type="InterPro" id="IPR008972">
    <property type="entry name" value="Cupredoxin"/>
</dbReference>
<proteinExistence type="inferred from homology"/>
<evidence type="ECO:0000256" key="3">
    <source>
        <dbReference type="ARBA" id="ARBA00022448"/>
    </source>
</evidence>
<feature type="binding site" evidence="9">
    <location>
        <position position="72"/>
    </location>
    <ligand>
        <name>Cu cation</name>
        <dbReference type="ChEBI" id="CHEBI:23378"/>
    </ligand>
</feature>
<feature type="binding site" evidence="9">
    <location>
        <position position="119"/>
    </location>
    <ligand>
        <name>Cu cation</name>
        <dbReference type="ChEBI" id="CHEBI:23378"/>
    </ligand>
</feature>
<evidence type="ECO:0000259" key="11">
    <source>
        <dbReference type="Pfam" id="PF00127"/>
    </source>
</evidence>
<feature type="signal peptide" evidence="10">
    <location>
        <begin position="1"/>
        <end position="34"/>
    </location>
</feature>
<dbReference type="PANTHER" id="PTHR34192">
    <property type="entry name" value="PLASTOCYANIN MAJOR ISOFORM, CHLOROPLASTIC-RELATED"/>
    <property type="match status" value="1"/>
</dbReference>
<keyword evidence="5" id="KW-0249">Electron transport</keyword>
<evidence type="ECO:0000313" key="13">
    <source>
        <dbReference type="Proteomes" id="UP000217895"/>
    </source>
</evidence>
<keyword evidence="4 9" id="KW-0479">Metal-binding</keyword>
<dbReference type="PANTHER" id="PTHR34192:SF10">
    <property type="entry name" value="PLASTOCYANIN MAJOR ISOFORM, CHLOROPLASTIC-RELATED"/>
    <property type="match status" value="1"/>
</dbReference>
<evidence type="ECO:0000256" key="6">
    <source>
        <dbReference type="ARBA" id="ARBA00023008"/>
    </source>
</evidence>
<evidence type="ECO:0000256" key="5">
    <source>
        <dbReference type="ARBA" id="ARBA00022982"/>
    </source>
</evidence>
<sequence length="134" mass="13792">MKSIASAIRGLSLVFCAVLLIAGSLFISAAPASADTVKVIMGGKKGLVFEPAVVNVKAGDTIQFEVGQLPPHNVVFDKVPGADAALAASLSHKALEGAKKTFDITIPADAPKGEYSYFCLPHRGAGMVGKVVVQ</sequence>
<evidence type="ECO:0000256" key="8">
    <source>
        <dbReference type="ARBA" id="ARBA00023136"/>
    </source>
</evidence>
<keyword evidence="7" id="KW-0793">Thylakoid</keyword>
<comment type="similarity">
    <text evidence="2">Belongs to the plastocyanin family.</text>
</comment>
<comment type="cofactor">
    <cofactor evidence="9">
        <name>Cu(2+)</name>
        <dbReference type="ChEBI" id="CHEBI:29036"/>
    </cofactor>
    <text evidence="9">The crystal structure with reduced Cu(1+) has also been determined.</text>
</comment>
<feature type="binding site" evidence="9">
    <location>
        <position position="127"/>
    </location>
    <ligand>
        <name>Cu cation</name>
        <dbReference type="ChEBI" id="CHEBI:23378"/>
    </ligand>
</feature>
<dbReference type="PRINTS" id="PR00157">
    <property type="entry name" value="PLASTOCYANIN"/>
</dbReference>
<dbReference type="InterPro" id="IPR001235">
    <property type="entry name" value="Copper_blue_Plastocyanin"/>
</dbReference>
<dbReference type="SUPFAM" id="SSF49503">
    <property type="entry name" value="Cupredoxins"/>
    <property type="match status" value="1"/>
</dbReference>
<comment type="subcellular location">
    <subcellularLocation>
        <location evidence="1">Membrane</location>
        <topology evidence="1">Peripheral membrane protein</topology>
    </subcellularLocation>
</comment>
<feature type="domain" description="Blue (type 1) copper" evidence="11">
    <location>
        <begin position="42"/>
        <end position="134"/>
    </location>
</feature>
<dbReference type="Proteomes" id="UP000217895">
    <property type="component" value="Chromosome"/>
</dbReference>
<accession>A0A1Z4JQN2</accession>
<dbReference type="GO" id="GO:0005507">
    <property type="term" value="F:copper ion binding"/>
    <property type="evidence" value="ECO:0007669"/>
    <property type="project" value="InterPro"/>
</dbReference>
<evidence type="ECO:0000256" key="9">
    <source>
        <dbReference type="PIRSR" id="PIRSR602387-1"/>
    </source>
</evidence>
<evidence type="ECO:0000256" key="7">
    <source>
        <dbReference type="ARBA" id="ARBA00023078"/>
    </source>
</evidence>
<dbReference type="InterPro" id="IPR002387">
    <property type="entry name" value="Plastocyanin"/>
</dbReference>
<keyword evidence="10" id="KW-0732">Signal</keyword>
<keyword evidence="6 9" id="KW-0186">Copper</keyword>
<dbReference type="InterPro" id="IPR028871">
    <property type="entry name" value="BlueCu_1_BS"/>
</dbReference>
<feature type="binding site" evidence="9">
    <location>
        <position position="122"/>
    </location>
    <ligand>
        <name>Cu cation</name>
        <dbReference type="ChEBI" id="CHEBI:23378"/>
    </ligand>
</feature>
<reference evidence="12 13" key="1">
    <citation type="submission" date="2017-06" db="EMBL/GenBank/DDBJ databases">
        <title>Genome sequencing of cyanobaciteial culture collection at National Institute for Environmental Studies (NIES).</title>
        <authorList>
            <person name="Hirose Y."/>
            <person name="Shimura Y."/>
            <person name="Fujisawa T."/>
            <person name="Nakamura Y."/>
            <person name="Kawachi M."/>
        </authorList>
    </citation>
    <scope>NUCLEOTIDE SEQUENCE [LARGE SCALE GENOMIC DNA]</scope>
    <source>
        <strain evidence="12 13">NIES-2135</strain>
    </source>
</reference>
<dbReference type="Gene3D" id="2.60.40.420">
    <property type="entry name" value="Cupredoxins - blue copper proteins"/>
    <property type="match status" value="1"/>
</dbReference>
<evidence type="ECO:0000256" key="2">
    <source>
        <dbReference type="ARBA" id="ARBA00005338"/>
    </source>
</evidence>
<dbReference type="EMBL" id="AP018203">
    <property type="protein sequence ID" value="BAY59085.1"/>
    <property type="molecule type" value="Genomic_DNA"/>
</dbReference>
<keyword evidence="13" id="KW-1185">Reference proteome</keyword>
<dbReference type="GO" id="GO:0016020">
    <property type="term" value="C:membrane"/>
    <property type="evidence" value="ECO:0007669"/>
    <property type="project" value="UniProtKB-SubCell"/>
</dbReference>
<keyword evidence="3" id="KW-0813">Transport</keyword>
<evidence type="ECO:0000313" key="12">
    <source>
        <dbReference type="EMBL" id="BAY59085.1"/>
    </source>
</evidence>
<dbReference type="AlphaFoldDB" id="A0A1Z4JQN2"/>
<evidence type="ECO:0000256" key="10">
    <source>
        <dbReference type="SAM" id="SignalP"/>
    </source>
</evidence>
<evidence type="ECO:0000256" key="4">
    <source>
        <dbReference type="ARBA" id="ARBA00022723"/>
    </source>
</evidence>
<keyword evidence="8" id="KW-0472">Membrane</keyword>
<dbReference type="GO" id="GO:0009055">
    <property type="term" value="F:electron transfer activity"/>
    <property type="evidence" value="ECO:0007669"/>
    <property type="project" value="InterPro"/>
</dbReference>
<feature type="chain" id="PRO_5011114119" evidence="10">
    <location>
        <begin position="35"/>
        <end position="134"/>
    </location>
</feature>
<evidence type="ECO:0000256" key="1">
    <source>
        <dbReference type="ARBA" id="ARBA00004170"/>
    </source>
</evidence>